<comment type="caution">
    <text evidence="2">The sequence shown here is derived from an EMBL/GenBank/DDBJ whole genome shotgun (WGS) entry which is preliminary data.</text>
</comment>
<gene>
    <name evidence="2" type="ORF">SDC9_111593</name>
</gene>
<protein>
    <submittedName>
        <fullName evidence="2">Uncharacterized protein</fullName>
    </submittedName>
</protein>
<dbReference type="AlphaFoldDB" id="A0A645BH61"/>
<sequence length="175" mass="19689">MADGEAVVASRRLDERTHQVRGNDHVQRGEDRCKSDQTEALHPRIHTGCDEYEWEPIKHMAGEEHALPLRKAGDQQVDDECNNHDDTDLRAVLSADINGGRGDGLGHDRAKRGRKPADHFGYDADAAIQHKESDGGHKRSANDFTDVLLLDNQADHRDHCKENCALTKDFFYNKV</sequence>
<organism evidence="2">
    <name type="scientific">bioreactor metagenome</name>
    <dbReference type="NCBI Taxonomy" id="1076179"/>
    <lineage>
        <taxon>unclassified sequences</taxon>
        <taxon>metagenomes</taxon>
        <taxon>ecological metagenomes</taxon>
    </lineage>
</organism>
<reference evidence="2" key="1">
    <citation type="submission" date="2019-08" db="EMBL/GenBank/DDBJ databases">
        <authorList>
            <person name="Kucharzyk K."/>
            <person name="Murdoch R.W."/>
            <person name="Higgins S."/>
            <person name="Loffler F."/>
        </authorList>
    </citation>
    <scope>NUCLEOTIDE SEQUENCE</scope>
</reference>
<accession>A0A645BH61</accession>
<dbReference type="EMBL" id="VSSQ01020101">
    <property type="protein sequence ID" value="MPM64705.1"/>
    <property type="molecule type" value="Genomic_DNA"/>
</dbReference>
<name>A0A645BH61_9ZZZZ</name>
<evidence type="ECO:0000313" key="2">
    <source>
        <dbReference type="EMBL" id="MPM64705.1"/>
    </source>
</evidence>
<evidence type="ECO:0000256" key="1">
    <source>
        <dbReference type="SAM" id="MobiDB-lite"/>
    </source>
</evidence>
<feature type="region of interest" description="Disordered" evidence="1">
    <location>
        <begin position="1"/>
        <end position="39"/>
    </location>
</feature>
<proteinExistence type="predicted"/>
<feature type="compositionally biased region" description="Basic and acidic residues" evidence="1">
    <location>
        <begin position="11"/>
        <end position="39"/>
    </location>
</feature>